<evidence type="ECO:0000256" key="3">
    <source>
        <dbReference type="ARBA" id="ARBA00023002"/>
    </source>
</evidence>
<dbReference type="InterPro" id="IPR003349">
    <property type="entry name" value="JmjN"/>
</dbReference>
<dbReference type="eggNOG" id="KOG1246">
    <property type="taxonomic scope" value="Eukaryota"/>
</dbReference>
<dbReference type="GO" id="GO:0000785">
    <property type="term" value="C:chromatin"/>
    <property type="evidence" value="ECO:0007669"/>
    <property type="project" value="TreeGrafter"/>
</dbReference>
<dbReference type="SMART" id="SM00558">
    <property type="entry name" value="JmjC"/>
    <property type="match status" value="1"/>
</dbReference>
<evidence type="ECO:0000256" key="5">
    <source>
        <dbReference type="ARBA" id="ARBA00023015"/>
    </source>
</evidence>
<keyword evidence="2" id="KW-0479">Metal-binding</keyword>
<dbReference type="Proteomes" id="UP000026962">
    <property type="component" value="Chromosome 2"/>
</dbReference>
<keyword evidence="11" id="KW-1185">Reference proteome</keyword>
<dbReference type="PROSITE" id="PS51183">
    <property type="entry name" value="JMJN"/>
    <property type="match status" value="1"/>
</dbReference>
<accession>A0A0E0K3X5</accession>
<feature type="domain" description="JmjN" evidence="8">
    <location>
        <begin position="62"/>
        <end position="103"/>
    </location>
</feature>
<feature type="domain" description="JmjC" evidence="9">
    <location>
        <begin position="200"/>
        <end position="367"/>
    </location>
</feature>
<dbReference type="AlphaFoldDB" id="A0A0E0K3X5"/>
<evidence type="ECO:0000256" key="1">
    <source>
        <dbReference type="ARBA" id="ARBA00001954"/>
    </source>
</evidence>
<evidence type="ECO:0000256" key="4">
    <source>
        <dbReference type="ARBA" id="ARBA00023004"/>
    </source>
</evidence>
<evidence type="ECO:0000313" key="11">
    <source>
        <dbReference type="Proteomes" id="UP000026962"/>
    </source>
</evidence>
<keyword evidence="6" id="KW-0804">Transcription</keyword>
<dbReference type="GO" id="GO:0005634">
    <property type="term" value="C:nucleus"/>
    <property type="evidence" value="ECO:0007669"/>
    <property type="project" value="TreeGrafter"/>
</dbReference>
<protein>
    <recommendedName>
        <fullName evidence="12">JmjC domain-containing protein</fullName>
    </recommendedName>
</protein>
<dbReference type="FunFam" id="2.60.120.650:FF:000016">
    <property type="entry name" value="Lysine-specific demethylase isoform A"/>
    <property type="match status" value="1"/>
</dbReference>
<dbReference type="STRING" id="4537.A0A0E0K3X5"/>
<dbReference type="Gramene" id="OPUNC02G26480.1">
    <property type="protein sequence ID" value="OPUNC02G26480.1"/>
    <property type="gene ID" value="OPUNC02G26480"/>
</dbReference>
<evidence type="ECO:0000256" key="7">
    <source>
        <dbReference type="ARBA" id="ARBA00023242"/>
    </source>
</evidence>
<proteinExistence type="predicted"/>
<organism evidence="10">
    <name type="scientific">Oryza punctata</name>
    <name type="common">Red rice</name>
    <dbReference type="NCBI Taxonomy" id="4537"/>
    <lineage>
        <taxon>Eukaryota</taxon>
        <taxon>Viridiplantae</taxon>
        <taxon>Streptophyta</taxon>
        <taxon>Embryophyta</taxon>
        <taxon>Tracheophyta</taxon>
        <taxon>Spermatophyta</taxon>
        <taxon>Magnoliopsida</taxon>
        <taxon>Liliopsida</taxon>
        <taxon>Poales</taxon>
        <taxon>Poaceae</taxon>
        <taxon>BOP clade</taxon>
        <taxon>Oryzoideae</taxon>
        <taxon>Oryzeae</taxon>
        <taxon>Oryzinae</taxon>
        <taxon>Oryza</taxon>
    </lineage>
</organism>
<dbReference type="GO" id="GO:0040029">
    <property type="term" value="P:epigenetic regulation of gene expression"/>
    <property type="evidence" value="ECO:0007669"/>
    <property type="project" value="UniProtKB-ARBA"/>
</dbReference>
<evidence type="ECO:0000256" key="2">
    <source>
        <dbReference type="ARBA" id="ARBA00022723"/>
    </source>
</evidence>
<comment type="cofactor">
    <cofactor evidence="1">
        <name>Fe(2+)</name>
        <dbReference type="ChEBI" id="CHEBI:29033"/>
    </cofactor>
</comment>
<keyword evidence="5" id="KW-0805">Transcription regulation</keyword>
<dbReference type="Gene3D" id="2.60.120.650">
    <property type="entry name" value="Cupin"/>
    <property type="match status" value="1"/>
</dbReference>
<dbReference type="OMA" id="KMQSVEY"/>
<dbReference type="SUPFAM" id="SSF51197">
    <property type="entry name" value="Clavaminate synthase-like"/>
    <property type="match status" value="1"/>
</dbReference>
<evidence type="ECO:0000259" key="8">
    <source>
        <dbReference type="PROSITE" id="PS51183"/>
    </source>
</evidence>
<sequence>MIRRMAGNDEVALKPVSCGARLRRSCDASLRLGGSMRDPFLKHKVKKFDLSSLNWIDEIPECPVFSPSIEEFEDPLVYLSKIAPIAAKYGICKIVSPLCASVPVGPVLMKEQGGLKFTTRVQPLRLAEWSKDDKFAFFMSGRKYTFRDFEKMANKEFVRRYSSAACLPPRYMEEEFWHEIAFGKMQSVEYACDIDGSAFSSSPNDQLGISKWNLKRLSRLPKSTLRLLRAAIPGITDPMLYIGMLFSIINYHHCGASKTWYGIPGKAAPDFEKVVREHVYNHEILSGEGENAAFDVLLGKTTMFPPNILLRHHVPVYRAIQKPGEFVITFPRAYHSGFSHGFNCGEAVNFAIGEWFPLGALASQRYALLKRTPLLPYEELLCKEATLLGHEFSTCDYKDTTTLAGETHSQRCMKVPFVQLMRVQHRIRWSLMKMGARTHYKADIDATVLCGICRRDCYVAHIMCNCRIDAICLCHEEEIRRCPCSCDRVVFVRKDIFELETLSKKFEEESGILDAVKKQMARCDGASQHSKFFDCIDHEAEYYPYCNIHIDPSPEIYSISETNFVGYDLNNPHPAASTVTFSFVPHEYSTQSDECTSSNRRAFSSSCLENTITPENAISNAYQLSTPDQTCLSDEMAAHDTDDSDCEIFRVKRRSGLTSEKRHMEDGTTNFTENQVLKRLKKINAHDRQEQKLPELSCGARSEPVHTDDCRHCVDFISENGDDFIAPTKLKMIHQLDANIVEDEVASSQKYNSCNYQSPSIELGPKRLKIRGPSFPSRISELEGADNSDVFPLYIFTYISFHLSRRFSTVKRKSLALIVMLHMQQSRCFVIMYNEAHVNARINHIILKVGATEGIKELIQ</sequence>
<dbReference type="PANTHER" id="PTHR10694">
    <property type="entry name" value="LYSINE-SPECIFIC DEMETHYLASE"/>
    <property type="match status" value="1"/>
</dbReference>
<dbReference type="Pfam" id="PF02928">
    <property type="entry name" value="zf-C5HC2"/>
    <property type="match status" value="1"/>
</dbReference>
<dbReference type="HOGENOM" id="CLU_016978_0_0_1"/>
<dbReference type="GO" id="GO:0141052">
    <property type="term" value="F:histone H3 demethylase activity"/>
    <property type="evidence" value="ECO:0007669"/>
    <property type="project" value="UniProtKB-ARBA"/>
</dbReference>
<reference evidence="10" key="2">
    <citation type="submission" date="2018-05" db="EMBL/GenBank/DDBJ databases">
        <title>OpunRS2 (Oryza punctata Reference Sequence Version 2).</title>
        <authorList>
            <person name="Zhang J."/>
            <person name="Kudrna D."/>
            <person name="Lee S."/>
            <person name="Talag J."/>
            <person name="Welchert J."/>
            <person name="Wing R.A."/>
        </authorList>
    </citation>
    <scope>NUCLEOTIDE SEQUENCE [LARGE SCALE GENOMIC DNA]</scope>
</reference>
<keyword evidence="3" id="KW-0560">Oxidoreductase</keyword>
<dbReference type="SMART" id="SM00545">
    <property type="entry name" value="JmjN"/>
    <property type="match status" value="1"/>
</dbReference>
<evidence type="ECO:0000256" key="6">
    <source>
        <dbReference type="ARBA" id="ARBA00023163"/>
    </source>
</evidence>
<dbReference type="GO" id="GO:0046872">
    <property type="term" value="F:metal ion binding"/>
    <property type="evidence" value="ECO:0007669"/>
    <property type="project" value="UniProtKB-KW"/>
</dbReference>
<dbReference type="Pfam" id="PF02373">
    <property type="entry name" value="JmjC"/>
    <property type="match status" value="1"/>
</dbReference>
<name>A0A0E0K3X5_ORYPU</name>
<evidence type="ECO:0000259" key="9">
    <source>
        <dbReference type="PROSITE" id="PS51184"/>
    </source>
</evidence>
<dbReference type="GO" id="GO:0016491">
    <property type="term" value="F:oxidoreductase activity"/>
    <property type="evidence" value="ECO:0007669"/>
    <property type="project" value="UniProtKB-KW"/>
</dbReference>
<dbReference type="PROSITE" id="PS51184">
    <property type="entry name" value="JMJC"/>
    <property type="match status" value="1"/>
</dbReference>
<reference evidence="10" key="1">
    <citation type="submission" date="2015-04" db="UniProtKB">
        <authorList>
            <consortium name="EnsemblPlants"/>
        </authorList>
    </citation>
    <scope>IDENTIFICATION</scope>
</reference>
<dbReference type="Pfam" id="PF02375">
    <property type="entry name" value="JmjN"/>
    <property type="match status" value="1"/>
</dbReference>
<evidence type="ECO:0000313" key="10">
    <source>
        <dbReference type="EnsemblPlants" id="OPUNC02G26480.1"/>
    </source>
</evidence>
<keyword evidence="7" id="KW-0539">Nucleus</keyword>
<evidence type="ECO:0008006" key="12">
    <source>
        <dbReference type="Google" id="ProtNLM"/>
    </source>
</evidence>
<dbReference type="InterPro" id="IPR003347">
    <property type="entry name" value="JmjC_dom"/>
</dbReference>
<dbReference type="InterPro" id="IPR004198">
    <property type="entry name" value="Znf_C5HC2"/>
</dbReference>
<dbReference type="PANTHER" id="PTHR10694:SF33">
    <property type="entry name" value="LYSINE-SPECIFIC DEMETHYLASE 5"/>
    <property type="match status" value="1"/>
</dbReference>
<keyword evidence="4" id="KW-0408">Iron</keyword>
<dbReference type="EnsemblPlants" id="OPUNC02G26480.1">
    <property type="protein sequence ID" value="OPUNC02G26480.1"/>
    <property type="gene ID" value="OPUNC02G26480"/>
</dbReference>